<name>A0A830CV59_9LAMI</name>
<evidence type="ECO:0000313" key="1">
    <source>
        <dbReference type="EMBL" id="GFQ00095.1"/>
    </source>
</evidence>
<comment type="caution">
    <text evidence="1">The sequence shown here is derived from an EMBL/GenBank/DDBJ whole genome shotgun (WGS) entry which is preliminary data.</text>
</comment>
<keyword evidence="2" id="KW-1185">Reference proteome</keyword>
<evidence type="ECO:0000313" key="2">
    <source>
        <dbReference type="Proteomes" id="UP000653305"/>
    </source>
</evidence>
<protein>
    <submittedName>
        <fullName evidence="1">Uncharacterized protein</fullName>
    </submittedName>
</protein>
<dbReference type="OrthoDB" id="268593at2759"/>
<gene>
    <name evidence="1" type="ORF">PHJA_002153500</name>
</gene>
<sequence>SSVNHQTHSLYLSSLAIIARCSAPDESFPRIAKLSAIDPDGHRQEVIGLSCQTLLKALTNKGLIDLAQYRLKEIDACSVECEVHIN</sequence>
<organism evidence="1 2">
    <name type="scientific">Phtheirospermum japonicum</name>
    <dbReference type="NCBI Taxonomy" id="374723"/>
    <lineage>
        <taxon>Eukaryota</taxon>
        <taxon>Viridiplantae</taxon>
        <taxon>Streptophyta</taxon>
        <taxon>Embryophyta</taxon>
        <taxon>Tracheophyta</taxon>
        <taxon>Spermatophyta</taxon>
        <taxon>Magnoliopsida</taxon>
        <taxon>eudicotyledons</taxon>
        <taxon>Gunneridae</taxon>
        <taxon>Pentapetalae</taxon>
        <taxon>asterids</taxon>
        <taxon>lamiids</taxon>
        <taxon>Lamiales</taxon>
        <taxon>Orobanchaceae</taxon>
        <taxon>Orobanchaceae incertae sedis</taxon>
        <taxon>Phtheirospermum</taxon>
    </lineage>
</organism>
<dbReference type="EMBL" id="BMAC01000608">
    <property type="protein sequence ID" value="GFQ00095.1"/>
    <property type="molecule type" value="Genomic_DNA"/>
</dbReference>
<feature type="non-terminal residue" evidence="1">
    <location>
        <position position="1"/>
    </location>
</feature>
<reference evidence="1" key="1">
    <citation type="submission" date="2020-07" db="EMBL/GenBank/DDBJ databases">
        <title>Ethylene signaling mediates host invasion by parasitic plants.</title>
        <authorList>
            <person name="Yoshida S."/>
        </authorList>
    </citation>
    <scope>NUCLEOTIDE SEQUENCE</scope>
    <source>
        <strain evidence="1">Okayama</strain>
    </source>
</reference>
<dbReference type="AlphaFoldDB" id="A0A830CV59"/>
<proteinExistence type="predicted"/>
<dbReference type="Proteomes" id="UP000653305">
    <property type="component" value="Unassembled WGS sequence"/>
</dbReference>
<accession>A0A830CV59</accession>